<accession>A0A7W7CBU2</accession>
<dbReference type="EMBL" id="JACHMH010000001">
    <property type="protein sequence ID" value="MBB4676998.1"/>
    <property type="molecule type" value="Genomic_DNA"/>
</dbReference>
<protein>
    <submittedName>
        <fullName evidence="2">Uncharacterized protein (TIGR04222 family)</fullName>
    </submittedName>
</protein>
<evidence type="ECO:0000256" key="1">
    <source>
        <dbReference type="SAM" id="Phobius"/>
    </source>
</evidence>
<keyword evidence="1" id="KW-1133">Transmembrane helix</keyword>
<feature type="transmembrane region" description="Helical" evidence="1">
    <location>
        <begin position="146"/>
        <end position="164"/>
    </location>
</feature>
<keyword evidence="1" id="KW-0472">Membrane</keyword>
<comment type="caution">
    <text evidence="2">The sequence shown here is derived from an EMBL/GenBank/DDBJ whole genome shotgun (WGS) entry which is preliminary data.</text>
</comment>
<sequence length="291" mass="29203">MHNTWGLTGPEFIGLYVLALIITVAVAIRRRLAARKLPPGHPNLPLLSADEMAYLAGGTRRLVETALARLVAGDMLRVSRGTPPTATGKPAESTMDARVLAEVRDRRTRVGVEGAVRVLEQSPELHEMRQRLTRGHLLVAPERSRACRLAAAMVFLPIGLIGALRLSDGASGGKPIAILIVLLALTTVLALVITLVPGPRATTLGQRTLYNARSGAYRRKAAGVTAGGFVAADVVLLVALSGMSSHPDSTVASGLATDGGGGGGGGGGGCSGGGGGCGGGGGGGGGGGCGG</sequence>
<keyword evidence="1" id="KW-0812">Transmembrane</keyword>
<dbReference type="RefSeq" id="WP_185002844.1">
    <property type="nucleotide sequence ID" value="NZ_BAAAUI010000002.1"/>
</dbReference>
<proteinExistence type="predicted"/>
<feature type="transmembrane region" description="Helical" evidence="1">
    <location>
        <begin position="176"/>
        <end position="197"/>
    </location>
</feature>
<keyword evidence="3" id="KW-1185">Reference proteome</keyword>
<evidence type="ECO:0000313" key="3">
    <source>
        <dbReference type="Proteomes" id="UP000533598"/>
    </source>
</evidence>
<dbReference type="Proteomes" id="UP000533598">
    <property type="component" value="Unassembled WGS sequence"/>
</dbReference>
<feature type="transmembrane region" description="Helical" evidence="1">
    <location>
        <begin position="12"/>
        <end position="28"/>
    </location>
</feature>
<dbReference type="NCBIfam" id="TIGR04222">
    <property type="entry name" value="near_uncomplex"/>
    <property type="match status" value="1"/>
</dbReference>
<feature type="transmembrane region" description="Helical" evidence="1">
    <location>
        <begin position="221"/>
        <end position="243"/>
    </location>
</feature>
<reference evidence="2 3" key="1">
    <citation type="submission" date="2020-08" db="EMBL/GenBank/DDBJ databases">
        <title>Sequencing the genomes of 1000 actinobacteria strains.</title>
        <authorList>
            <person name="Klenk H.-P."/>
        </authorList>
    </citation>
    <scope>NUCLEOTIDE SEQUENCE [LARGE SCALE GENOMIC DNA]</scope>
    <source>
        <strain evidence="2 3">DSM 44230</strain>
    </source>
</reference>
<dbReference type="InterPro" id="IPR026467">
    <property type="entry name" value="Ser/Gly_Cys_C_dom"/>
</dbReference>
<evidence type="ECO:0000313" key="2">
    <source>
        <dbReference type="EMBL" id="MBB4676998.1"/>
    </source>
</evidence>
<organism evidence="2 3">
    <name type="scientific">Crossiella cryophila</name>
    <dbReference type="NCBI Taxonomy" id="43355"/>
    <lineage>
        <taxon>Bacteria</taxon>
        <taxon>Bacillati</taxon>
        <taxon>Actinomycetota</taxon>
        <taxon>Actinomycetes</taxon>
        <taxon>Pseudonocardiales</taxon>
        <taxon>Pseudonocardiaceae</taxon>
        <taxon>Crossiella</taxon>
    </lineage>
</organism>
<name>A0A7W7CBU2_9PSEU</name>
<gene>
    <name evidence="2" type="ORF">HNR67_003116</name>
</gene>
<dbReference type="AlphaFoldDB" id="A0A7W7CBU2"/>